<name>A0ABR6ESL6_9SPHI</name>
<keyword evidence="1" id="KW-0732">Signal</keyword>
<dbReference type="InterPro" id="IPR021533">
    <property type="entry name" value="PepSY-like"/>
</dbReference>
<dbReference type="EMBL" id="WNXC01000001">
    <property type="protein sequence ID" value="MBB2148254.1"/>
    <property type="molecule type" value="Genomic_DNA"/>
</dbReference>
<evidence type="ECO:0000259" key="2">
    <source>
        <dbReference type="Pfam" id="PF11396"/>
    </source>
</evidence>
<dbReference type="Pfam" id="PF11396">
    <property type="entry name" value="PepSY_like"/>
    <property type="match status" value="2"/>
</dbReference>
<accession>A0ABR6ESL6</accession>
<dbReference type="Gene3D" id="3.10.450.360">
    <property type="match status" value="1"/>
</dbReference>
<reference evidence="3 4" key="1">
    <citation type="submission" date="2019-11" db="EMBL/GenBank/DDBJ databases">
        <title>Description of Pedobacter sp. LMG 31462T.</title>
        <authorList>
            <person name="Carlier A."/>
            <person name="Qi S."/>
            <person name="Vandamme P."/>
        </authorList>
    </citation>
    <scope>NUCLEOTIDE SEQUENCE [LARGE SCALE GENOMIC DNA]</scope>
    <source>
        <strain evidence="3 4">LMG 31462</strain>
    </source>
</reference>
<protein>
    <recommendedName>
        <fullName evidence="2">Putative beta-lactamase-inhibitor-like PepSY-like domain-containing protein</fullName>
    </recommendedName>
</protein>
<feature type="domain" description="Putative beta-lactamase-inhibitor-like PepSY-like" evidence="2">
    <location>
        <begin position="76"/>
        <end position="136"/>
    </location>
</feature>
<dbReference type="SUPFAM" id="SSF160574">
    <property type="entry name" value="BT0923-like"/>
    <property type="match status" value="1"/>
</dbReference>
<feature type="signal peptide" evidence="1">
    <location>
        <begin position="1"/>
        <end position="20"/>
    </location>
</feature>
<feature type="chain" id="PRO_5046107446" description="Putative beta-lactamase-inhibitor-like PepSY-like domain-containing protein" evidence="1">
    <location>
        <begin position="21"/>
        <end position="139"/>
    </location>
</feature>
<keyword evidence="4" id="KW-1185">Reference proteome</keyword>
<comment type="caution">
    <text evidence="3">The sequence shown here is derived from an EMBL/GenBank/DDBJ whole genome shotgun (WGS) entry which is preliminary data.</text>
</comment>
<sequence length="139" mass="15118">MKKVMILIAGLVGLTITANAQQLAASKVPSAVKTAFAKAHPDLKSVSWEKEKTNYEAGFKLNGKKTSELYTLNGMMTESEVAIMPTELPAEARNYIASHYKGVKIKEAAKITRTNGEITYEAEINGKDVIFDAKGNPVK</sequence>
<gene>
    <name evidence="3" type="ORF">GM920_04955</name>
</gene>
<evidence type="ECO:0000313" key="3">
    <source>
        <dbReference type="EMBL" id="MBB2148254.1"/>
    </source>
</evidence>
<feature type="domain" description="Putative beta-lactamase-inhibitor-like PepSY-like" evidence="2">
    <location>
        <begin position="19"/>
        <end position="60"/>
    </location>
</feature>
<organism evidence="3 4">
    <name type="scientific">Pedobacter gandavensis</name>
    <dbReference type="NCBI Taxonomy" id="2679963"/>
    <lineage>
        <taxon>Bacteria</taxon>
        <taxon>Pseudomonadati</taxon>
        <taxon>Bacteroidota</taxon>
        <taxon>Sphingobacteriia</taxon>
        <taxon>Sphingobacteriales</taxon>
        <taxon>Sphingobacteriaceae</taxon>
        <taxon>Pedobacter</taxon>
    </lineage>
</organism>
<evidence type="ECO:0000256" key="1">
    <source>
        <dbReference type="SAM" id="SignalP"/>
    </source>
</evidence>
<dbReference type="RefSeq" id="WP_182953994.1">
    <property type="nucleotide sequence ID" value="NZ_WNXC01000001.1"/>
</dbReference>
<evidence type="ECO:0000313" key="4">
    <source>
        <dbReference type="Proteomes" id="UP000636110"/>
    </source>
</evidence>
<dbReference type="Proteomes" id="UP000636110">
    <property type="component" value="Unassembled WGS sequence"/>
</dbReference>
<proteinExistence type="predicted"/>